<evidence type="ECO:0000313" key="7">
    <source>
        <dbReference type="Proteomes" id="UP000552038"/>
    </source>
</evidence>
<evidence type="ECO:0000256" key="1">
    <source>
        <dbReference type="ARBA" id="ARBA00010638"/>
    </source>
</evidence>
<comment type="cofactor">
    <cofactor evidence="5">
        <name>Mg(2+)</name>
        <dbReference type="ChEBI" id="CHEBI:18420"/>
    </cofactor>
</comment>
<evidence type="ECO:0000256" key="4">
    <source>
        <dbReference type="PIRSR" id="PIRSR006806-1"/>
    </source>
</evidence>
<dbReference type="EMBL" id="JABFOR010000059">
    <property type="protein sequence ID" value="NOJ73825.1"/>
    <property type="molecule type" value="Genomic_DNA"/>
</dbReference>
<comment type="similarity">
    <text evidence="1 5">Belongs to the 5-formyltetrahydrofolate cyclo-ligase family.</text>
</comment>
<comment type="caution">
    <text evidence="6">The sequence shown here is derived from an EMBL/GenBank/DDBJ whole genome shotgun (WGS) entry which is preliminary data.</text>
</comment>
<protein>
    <recommendedName>
        <fullName evidence="5">5-formyltetrahydrofolate cyclo-ligase</fullName>
        <ecNumber evidence="5">6.3.3.2</ecNumber>
    </recommendedName>
</protein>
<dbReference type="AlphaFoldDB" id="A0AAP7DL83"/>
<dbReference type="InterPro" id="IPR002698">
    <property type="entry name" value="FTHF_cligase"/>
</dbReference>
<feature type="binding site" evidence="4">
    <location>
        <begin position="144"/>
        <end position="152"/>
    </location>
    <ligand>
        <name>ATP</name>
        <dbReference type="ChEBI" id="CHEBI:30616"/>
    </ligand>
</feature>
<dbReference type="PANTHER" id="PTHR23407">
    <property type="entry name" value="ATPASE INHIBITOR/5-FORMYLTETRAHYDROFOLATE CYCLO-LIGASE"/>
    <property type="match status" value="1"/>
</dbReference>
<dbReference type="GO" id="GO:0005524">
    <property type="term" value="F:ATP binding"/>
    <property type="evidence" value="ECO:0007669"/>
    <property type="project" value="UniProtKB-KW"/>
</dbReference>
<accession>A0AAP7DL83</accession>
<dbReference type="PIRSF" id="PIRSF006806">
    <property type="entry name" value="FTHF_cligase"/>
    <property type="match status" value="1"/>
</dbReference>
<feature type="binding site" evidence="4">
    <location>
        <begin position="7"/>
        <end position="11"/>
    </location>
    <ligand>
        <name>ATP</name>
        <dbReference type="ChEBI" id="CHEBI:30616"/>
    </ligand>
</feature>
<dbReference type="GO" id="GO:0030272">
    <property type="term" value="F:5-formyltetrahydrofolate cyclo-ligase activity"/>
    <property type="evidence" value="ECO:0007669"/>
    <property type="project" value="UniProtKB-EC"/>
</dbReference>
<dbReference type="PANTHER" id="PTHR23407:SF1">
    <property type="entry name" value="5-FORMYLTETRAHYDROFOLATE CYCLO-LIGASE"/>
    <property type="match status" value="1"/>
</dbReference>
<evidence type="ECO:0000256" key="3">
    <source>
        <dbReference type="ARBA" id="ARBA00022840"/>
    </source>
</evidence>
<comment type="catalytic activity">
    <reaction evidence="5">
        <text>(6S)-5-formyl-5,6,7,8-tetrahydrofolate + ATP = (6R)-5,10-methenyltetrahydrofolate + ADP + phosphate</text>
        <dbReference type="Rhea" id="RHEA:10488"/>
        <dbReference type="ChEBI" id="CHEBI:30616"/>
        <dbReference type="ChEBI" id="CHEBI:43474"/>
        <dbReference type="ChEBI" id="CHEBI:57455"/>
        <dbReference type="ChEBI" id="CHEBI:57457"/>
        <dbReference type="ChEBI" id="CHEBI:456216"/>
        <dbReference type="EC" id="6.3.3.2"/>
    </reaction>
</comment>
<keyword evidence="2 4" id="KW-0547">Nucleotide-binding</keyword>
<dbReference type="SUPFAM" id="SSF100950">
    <property type="entry name" value="NagB/RpiA/CoA transferase-like"/>
    <property type="match status" value="1"/>
</dbReference>
<dbReference type="RefSeq" id="WP_163975043.1">
    <property type="nucleotide sequence ID" value="NZ_JABFOR010000059.1"/>
</dbReference>
<keyword evidence="5" id="KW-0460">Magnesium</keyword>
<dbReference type="Proteomes" id="UP000552038">
    <property type="component" value="Unassembled WGS sequence"/>
</dbReference>
<proteinExistence type="inferred from homology"/>
<dbReference type="EC" id="6.3.3.2" evidence="5"/>
<reference evidence="6 7" key="1">
    <citation type="submission" date="2020-05" db="EMBL/GenBank/DDBJ databases">
        <title>Whole genome sequencing and identification of novel metabolites from Paenibacillus alvei strain JR949.</title>
        <authorList>
            <person name="Rajendhran J."/>
            <person name="Sree Pranav P."/>
            <person name="Mahalakshmi B."/>
            <person name="Karthikeyan R."/>
        </authorList>
    </citation>
    <scope>NUCLEOTIDE SEQUENCE [LARGE SCALE GENOMIC DNA]</scope>
    <source>
        <strain evidence="6 7">JR949</strain>
    </source>
</reference>
<feature type="binding site" evidence="4">
    <location>
        <position position="63"/>
    </location>
    <ligand>
        <name>substrate</name>
    </ligand>
</feature>
<name>A0AAP7DL83_PAEAL</name>
<gene>
    <name evidence="6" type="ORF">HMI46_25260</name>
</gene>
<dbReference type="Pfam" id="PF01812">
    <property type="entry name" value="5-FTHF_cyc-lig"/>
    <property type="match status" value="1"/>
</dbReference>
<dbReference type="Gene3D" id="3.40.50.10420">
    <property type="entry name" value="NagB/RpiA/CoA transferase-like"/>
    <property type="match status" value="1"/>
</dbReference>
<organism evidence="6 7">
    <name type="scientific">Paenibacillus alvei</name>
    <name type="common">Bacillus alvei</name>
    <dbReference type="NCBI Taxonomy" id="44250"/>
    <lineage>
        <taxon>Bacteria</taxon>
        <taxon>Bacillati</taxon>
        <taxon>Bacillota</taxon>
        <taxon>Bacilli</taxon>
        <taxon>Bacillales</taxon>
        <taxon>Paenibacillaceae</taxon>
        <taxon>Paenibacillus</taxon>
    </lineage>
</organism>
<dbReference type="GO" id="GO:0035999">
    <property type="term" value="P:tetrahydrofolate interconversion"/>
    <property type="evidence" value="ECO:0007669"/>
    <property type="project" value="TreeGrafter"/>
</dbReference>
<keyword evidence="5" id="KW-0479">Metal-binding</keyword>
<keyword evidence="6" id="KW-0436">Ligase</keyword>
<dbReference type="InterPro" id="IPR024185">
    <property type="entry name" value="FTHF_cligase-like_sf"/>
</dbReference>
<dbReference type="GO" id="GO:0046872">
    <property type="term" value="F:metal ion binding"/>
    <property type="evidence" value="ECO:0007669"/>
    <property type="project" value="UniProtKB-KW"/>
</dbReference>
<dbReference type="InterPro" id="IPR037171">
    <property type="entry name" value="NagB/RpiA_transferase-like"/>
</dbReference>
<dbReference type="NCBIfam" id="TIGR02727">
    <property type="entry name" value="MTHFS_bact"/>
    <property type="match status" value="1"/>
</dbReference>
<evidence type="ECO:0000256" key="5">
    <source>
        <dbReference type="RuleBase" id="RU361279"/>
    </source>
</evidence>
<evidence type="ECO:0000313" key="6">
    <source>
        <dbReference type="EMBL" id="NOJ73825.1"/>
    </source>
</evidence>
<evidence type="ECO:0000256" key="2">
    <source>
        <dbReference type="ARBA" id="ARBA00022741"/>
    </source>
</evidence>
<keyword evidence="3 4" id="KW-0067">ATP-binding</keyword>
<sequence>MESTADKGILRERFKQRRKAVMEKEYFISSTGACQLASAYFMQLRAQLKRPLRIFGYWPFGRELDIKPLLTECLHAGDNIYLPRTVPSTRTMTLHRWDSETRLIESNFGLHEPEPQSGLLLVEEWGSLDVIIVPGIAFDRTGGRLGLGAGYYDRFWQTFMEQGKHNQKDEENLSVVRISCIYSWQITDEVPMEPHDIGVDLLISEQGIIFCEQRRILGEELEFGLQQQPVYHIERKDEPL</sequence>
<dbReference type="GO" id="GO:0009396">
    <property type="term" value="P:folic acid-containing compound biosynthetic process"/>
    <property type="evidence" value="ECO:0007669"/>
    <property type="project" value="TreeGrafter"/>
</dbReference>